<reference evidence="1" key="1">
    <citation type="submission" date="2018-05" db="EMBL/GenBank/DDBJ databases">
        <title>Draft genome of Mucuna pruriens seed.</title>
        <authorList>
            <person name="Nnadi N.E."/>
            <person name="Vos R."/>
            <person name="Hasami M.H."/>
            <person name="Devisetty U.K."/>
            <person name="Aguiy J.C."/>
        </authorList>
    </citation>
    <scope>NUCLEOTIDE SEQUENCE [LARGE SCALE GENOMIC DNA]</scope>
    <source>
        <strain evidence="1">JCA_2017</strain>
    </source>
</reference>
<keyword evidence="2" id="KW-1185">Reference proteome</keyword>
<dbReference type="OrthoDB" id="1431600at2759"/>
<dbReference type="AlphaFoldDB" id="A0A371EMM1"/>
<protein>
    <submittedName>
        <fullName evidence="1">Uncharacterized protein</fullName>
    </submittedName>
</protein>
<name>A0A371EMM1_MUCPR</name>
<proteinExistence type="predicted"/>
<evidence type="ECO:0000313" key="2">
    <source>
        <dbReference type="Proteomes" id="UP000257109"/>
    </source>
</evidence>
<evidence type="ECO:0000313" key="1">
    <source>
        <dbReference type="EMBL" id="RDX67311.1"/>
    </source>
</evidence>
<dbReference type="EMBL" id="QJKJ01013055">
    <property type="protein sequence ID" value="RDX67311.1"/>
    <property type="molecule type" value="Genomic_DNA"/>
</dbReference>
<feature type="non-terminal residue" evidence="1">
    <location>
        <position position="87"/>
    </location>
</feature>
<organism evidence="1 2">
    <name type="scientific">Mucuna pruriens</name>
    <name type="common">Velvet bean</name>
    <name type="synonym">Dolichos pruriens</name>
    <dbReference type="NCBI Taxonomy" id="157652"/>
    <lineage>
        <taxon>Eukaryota</taxon>
        <taxon>Viridiplantae</taxon>
        <taxon>Streptophyta</taxon>
        <taxon>Embryophyta</taxon>
        <taxon>Tracheophyta</taxon>
        <taxon>Spermatophyta</taxon>
        <taxon>Magnoliopsida</taxon>
        <taxon>eudicotyledons</taxon>
        <taxon>Gunneridae</taxon>
        <taxon>Pentapetalae</taxon>
        <taxon>rosids</taxon>
        <taxon>fabids</taxon>
        <taxon>Fabales</taxon>
        <taxon>Fabaceae</taxon>
        <taxon>Papilionoideae</taxon>
        <taxon>50 kb inversion clade</taxon>
        <taxon>NPAAA clade</taxon>
        <taxon>indigoferoid/millettioid clade</taxon>
        <taxon>Phaseoleae</taxon>
        <taxon>Mucuna</taxon>
    </lineage>
</organism>
<sequence length="87" mass="10231">MLCVQETKMENINRKVCSAIWVGEDFEWSFKPLEGRLGVCLEIFLWEITATWELYIRWWGKAKTKCTIVNVYASYDRTKKGSCGKRS</sequence>
<accession>A0A371EMM1</accession>
<dbReference type="Proteomes" id="UP000257109">
    <property type="component" value="Unassembled WGS sequence"/>
</dbReference>
<gene>
    <name evidence="1" type="ORF">CR513_53837</name>
</gene>
<comment type="caution">
    <text evidence="1">The sequence shown here is derived from an EMBL/GenBank/DDBJ whole genome shotgun (WGS) entry which is preliminary data.</text>
</comment>